<organism evidence="1 2">
    <name type="scientific">Thermococcus profundus</name>
    <dbReference type="NCBI Taxonomy" id="49899"/>
    <lineage>
        <taxon>Archaea</taxon>
        <taxon>Methanobacteriati</taxon>
        <taxon>Methanobacteriota</taxon>
        <taxon>Thermococci</taxon>
        <taxon>Thermococcales</taxon>
        <taxon>Thermococcaceae</taxon>
        <taxon>Thermococcus</taxon>
    </lineage>
</organism>
<dbReference type="InterPro" id="IPR036504">
    <property type="entry name" value="CGI121/TPRKB_sf"/>
</dbReference>
<dbReference type="RefSeq" id="WP_088857588.1">
    <property type="nucleotide sequence ID" value="NZ_CP014862.1"/>
</dbReference>
<name>A0A2Z2MCM1_THEPR</name>
<dbReference type="SUPFAM" id="SSF143870">
    <property type="entry name" value="PF0523-like"/>
    <property type="match status" value="1"/>
</dbReference>
<keyword evidence="2" id="KW-1185">Reference proteome</keyword>
<dbReference type="GeneID" id="33319384"/>
<dbReference type="Proteomes" id="UP000250179">
    <property type="component" value="Chromosome"/>
</dbReference>
<dbReference type="KEGG" id="tprf:A3L09_03195"/>
<gene>
    <name evidence="1" type="ORF">A3L09_03195</name>
</gene>
<reference evidence="1 2" key="1">
    <citation type="submission" date="2016-03" db="EMBL/GenBank/DDBJ databases">
        <title>Complete genome sequence of Thermococcus profundus strain DT5432.</title>
        <authorList>
            <person name="Oger P.M."/>
        </authorList>
    </citation>
    <scope>NUCLEOTIDE SEQUENCE [LARGE SCALE GENOMIC DNA]</scope>
    <source>
        <strain evidence="1 2">DT 5432</strain>
    </source>
</reference>
<evidence type="ECO:0008006" key="3">
    <source>
        <dbReference type="Google" id="ProtNLM"/>
    </source>
</evidence>
<evidence type="ECO:0000313" key="2">
    <source>
        <dbReference type="Proteomes" id="UP000250179"/>
    </source>
</evidence>
<evidence type="ECO:0000313" key="1">
    <source>
        <dbReference type="EMBL" id="ASJ02325.1"/>
    </source>
</evidence>
<dbReference type="EMBL" id="CP014862">
    <property type="protein sequence ID" value="ASJ02325.1"/>
    <property type="molecule type" value="Genomic_DNA"/>
</dbReference>
<proteinExistence type="predicted"/>
<dbReference type="Gene3D" id="3.30.2380.10">
    <property type="entry name" value="CGI121/TPRKB"/>
    <property type="match status" value="1"/>
</dbReference>
<dbReference type="OrthoDB" id="85996at2157"/>
<dbReference type="NCBIfam" id="NF011465">
    <property type="entry name" value="PRK14886.1-1"/>
    <property type="match status" value="1"/>
</dbReference>
<sequence>MREVADGIVVEAVIVEDPEAVLPLLGGKVQLVRAKCYQEVVHAAILARRAFERKTNHAKTLGGELLLRLAGTLQISDAIKARGVGKGLNYLVVFGTGDEAEEVVKRLGLSSTLPIQCTEEEAKIYFEKSALVEVL</sequence>
<dbReference type="AlphaFoldDB" id="A0A2Z2MCM1"/>
<protein>
    <recommendedName>
        <fullName evidence="3">KEOPS complex subunit Cgi121</fullName>
    </recommendedName>
</protein>
<accession>A0A2Z2MCM1</accession>